<sequence>MWYRSVISAASIPVPGCSAPAG</sequence>
<protein>
    <submittedName>
        <fullName evidence="1">Uncharacterized protein</fullName>
    </submittedName>
</protein>
<organism evidence="1">
    <name type="scientific">Arundo donax</name>
    <name type="common">Giant reed</name>
    <name type="synonym">Donax arundinaceus</name>
    <dbReference type="NCBI Taxonomy" id="35708"/>
    <lineage>
        <taxon>Eukaryota</taxon>
        <taxon>Viridiplantae</taxon>
        <taxon>Streptophyta</taxon>
        <taxon>Embryophyta</taxon>
        <taxon>Tracheophyta</taxon>
        <taxon>Spermatophyta</taxon>
        <taxon>Magnoliopsida</taxon>
        <taxon>Liliopsida</taxon>
        <taxon>Poales</taxon>
        <taxon>Poaceae</taxon>
        <taxon>PACMAD clade</taxon>
        <taxon>Arundinoideae</taxon>
        <taxon>Arundineae</taxon>
        <taxon>Arundo</taxon>
    </lineage>
</organism>
<proteinExistence type="predicted"/>
<dbReference type="EMBL" id="GBRH01200634">
    <property type="protein sequence ID" value="JAD97261.1"/>
    <property type="molecule type" value="Transcribed_RNA"/>
</dbReference>
<evidence type="ECO:0000313" key="1">
    <source>
        <dbReference type="EMBL" id="JAD97261.1"/>
    </source>
</evidence>
<name>A0A0A9EB32_ARUDO</name>
<reference evidence="1" key="1">
    <citation type="submission" date="2014-09" db="EMBL/GenBank/DDBJ databases">
        <authorList>
            <person name="Magalhaes I.L.F."/>
            <person name="Oliveira U."/>
            <person name="Santos F.R."/>
            <person name="Vidigal T.H.D.A."/>
            <person name="Brescovit A.D."/>
            <person name="Santos A.J."/>
        </authorList>
    </citation>
    <scope>NUCLEOTIDE SEQUENCE</scope>
    <source>
        <tissue evidence="1">Shoot tissue taken approximately 20 cm above the soil surface</tissue>
    </source>
</reference>
<reference evidence="1" key="2">
    <citation type="journal article" date="2015" name="Data Brief">
        <title>Shoot transcriptome of the giant reed, Arundo donax.</title>
        <authorList>
            <person name="Barrero R.A."/>
            <person name="Guerrero F.D."/>
            <person name="Moolhuijzen P."/>
            <person name="Goolsby J.A."/>
            <person name="Tidwell J."/>
            <person name="Bellgard S.E."/>
            <person name="Bellgard M.I."/>
        </authorList>
    </citation>
    <scope>NUCLEOTIDE SEQUENCE</scope>
    <source>
        <tissue evidence="1">Shoot tissue taken approximately 20 cm above the soil surface</tissue>
    </source>
</reference>
<dbReference type="AlphaFoldDB" id="A0A0A9EB32"/>
<accession>A0A0A9EB32</accession>